<dbReference type="EMBL" id="FQWF01000010">
    <property type="protein sequence ID" value="SHG81785.1"/>
    <property type="molecule type" value="Genomic_DNA"/>
</dbReference>
<gene>
    <name evidence="1" type="ORF">SAMN05444372_11072</name>
</gene>
<evidence type="ECO:0000313" key="1">
    <source>
        <dbReference type="EMBL" id="SHG81785.1"/>
    </source>
</evidence>
<evidence type="ECO:0000313" key="2">
    <source>
        <dbReference type="Proteomes" id="UP000184020"/>
    </source>
</evidence>
<name>A0A1M5MX46_9FLAO</name>
<dbReference type="AlphaFoldDB" id="A0A1M5MX46"/>
<dbReference type="STRING" id="229205.SAMN05444372_11072"/>
<keyword evidence="2" id="KW-1185">Reference proteome</keyword>
<sequence>MRIYFDKQIFSHLFKQEQDKYCFLLPKLYRAASNNLFCYSHAHLLDLKNDTTNIKFAELEFMETLVADNYISYHGIEKKTSFYLAKPLETFASEINTVENIDITSLLSKDSEDLSELEKMRRDGIKNAMSNIKSNYGLLNPLELPYSSFKPEDACFLEDLPIDKLSGYFKELLDKMEDNKSIYKQIRNTSDKYINNGKYTAEADNSNFNLDLKDSLLGKTFLDFVEKNLNPDGDKYVSRQDFYVNAYCILDLLGICKEPAKSVKFNNMLNDGFHSYYSAYTDMVVSDDKGFLKKTKILYRLLGIETKVCHIDEFIETFDFYIDNENHDFSELLRYDLENGIVLGSKKSLQFNRETITIKTALDYFGLFNRVDNMTEDKVQYYYMYSERKNYSPGLFFREFEMVINHSYDLFGSDVNSRGKFDWENEKAQISNLEWPGRLWKLNGLILQIEVNKGNDKLGMLITLGI</sequence>
<reference evidence="2" key="1">
    <citation type="submission" date="2016-11" db="EMBL/GenBank/DDBJ databases">
        <authorList>
            <person name="Varghese N."/>
            <person name="Submissions S."/>
        </authorList>
    </citation>
    <scope>NUCLEOTIDE SEQUENCE [LARGE SCALE GENOMIC DNA]</scope>
    <source>
        <strain evidence="2">DSM 17659</strain>
    </source>
</reference>
<proteinExistence type="predicted"/>
<protein>
    <submittedName>
        <fullName evidence="1">Uncharacterized protein</fullName>
    </submittedName>
</protein>
<organism evidence="1 2">
    <name type="scientific">Flavobacterium micromati</name>
    <dbReference type="NCBI Taxonomy" id="229205"/>
    <lineage>
        <taxon>Bacteria</taxon>
        <taxon>Pseudomonadati</taxon>
        <taxon>Bacteroidota</taxon>
        <taxon>Flavobacteriia</taxon>
        <taxon>Flavobacteriales</taxon>
        <taxon>Flavobacteriaceae</taxon>
        <taxon>Flavobacterium</taxon>
    </lineage>
</organism>
<accession>A0A1M5MX46</accession>
<dbReference type="Proteomes" id="UP000184020">
    <property type="component" value="Unassembled WGS sequence"/>
</dbReference>
<dbReference type="OrthoDB" id="1413206at2"/>
<dbReference type="RefSeq" id="WP_139257367.1">
    <property type="nucleotide sequence ID" value="NZ_FQWF01000010.1"/>
</dbReference>